<feature type="region of interest" description="Disordered" evidence="8">
    <location>
        <begin position="1"/>
        <end position="176"/>
    </location>
</feature>
<dbReference type="Proteomes" id="UP001379533">
    <property type="component" value="Chromosome"/>
</dbReference>
<accession>A0ABZ2KQD7</accession>
<feature type="compositionally biased region" description="Pro residues" evidence="8">
    <location>
        <begin position="108"/>
        <end position="122"/>
    </location>
</feature>
<evidence type="ECO:0000256" key="8">
    <source>
        <dbReference type="SAM" id="MobiDB-lite"/>
    </source>
</evidence>
<feature type="compositionally biased region" description="Polar residues" evidence="8">
    <location>
        <begin position="45"/>
        <end position="59"/>
    </location>
</feature>
<comment type="similarity">
    <text evidence="1">Belongs to the protein kinase superfamily. NEK Ser/Thr protein kinase family. NIMA subfamily.</text>
</comment>
<feature type="compositionally biased region" description="Pro residues" evidence="8">
    <location>
        <begin position="7"/>
        <end position="17"/>
    </location>
</feature>
<evidence type="ECO:0000256" key="2">
    <source>
        <dbReference type="ARBA" id="ARBA00012513"/>
    </source>
</evidence>
<dbReference type="InterPro" id="IPR017441">
    <property type="entry name" value="Protein_kinase_ATP_BS"/>
</dbReference>
<dbReference type="RefSeq" id="WP_394849837.1">
    <property type="nucleotide sequence ID" value="NZ_CP089982.1"/>
</dbReference>
<dbReference type="Pfam" id="PF00069">
    <property type="entry name" value="Pkinase"/>
    <property type="match status" value="1"/>
</dbReference>
<keyword evidence="6 7" id="KW-0067">ATP-binding</keyword>
<evidence type="ECO:0000256" key="7">
    <source>
        <dbReference type="PROSITE-ProRule" id="PRU10141"/>
    </source>
</evidence>
<dbReference type="PROSITE" id="PS50011">
    <property type="entry name" value="PROTEIN_KINASE_DOM"/>
    <property type="match status" value="1"/>
</dbReference>
<feature type="compositionally biased region" description="Low complexity" evidence="8">
    <location>
        <begin position="25"/>
        <end position="34"/>
    </location>
</feature>
<feature type="domain" description="Protein kinase" evidence="9">
    <location>
        <begin position="222"/>
        <end position="641"/>
    </location>
</feature>
<protein>
    <recommendedName>
        <fullName evidence="2">non-specific serine/threonine protein kinase</fullName>
        <ecNumber evidence="2">2.7.11.1</ecNumber>
    </recommendedName>
</protein>
<evidence type="ECO:0000256" key="4">
    <source>
        <dbReference type="ARBA" id="ARBA00022741"/>
    </source>
</evidence>
<gene>
    <name evidence="10" type="ORF">LZC95_20570</name>
</gene>
<dbReference type="PANTHER" id="PTHR43671">
    <property type="entry name" value="SERINE/THREONINE-PROTEIN KINASE NEK"/>
    <property type="match status" value="1"/>
</dbReference>
<feature type="binding site" evidence="7">
    <location>
        <position position="257"/>
    </location>
    <ligand>
        <name>ATP</name>
        <dbReference type="ChEBI" id="CHEBI:30616"/>
    </ligand>
</feature>
<dbReference type="SMART" id="SM00220">
    <property type="entry name" value="S_TKc"/>
    <property type="match status" value="1"/>
</dbReference>
<dbReference type="PROSITE" id="PS00107">
    <property type="entry name" value="PROTEIN_KINASE_ATP"/>
    <property type="match status" value="1"/>
</dbReference>
<dbReference type="EC" id="2.7.11.1" evidence="2"/>
<dbReference type="PROSITE" id="PS00108">
    <property type="entry name" value="PROTEIN_KINASE_ST"/>
    <property type="match status" value="1"/>
</dbReference>
<feature type="compositionally biased region" description="Low complexity" evidence="8">
    <location>
        <begin position="123"/>
        <end position="143"/>
    </location>
</feature>
<name>A0ABZ2KQD7_9BACT</name>
<reference evidence="10 11" key="1">
    <citation type="submission" date="2021-12" db="EMBL/GenBank/DDBJ databases">
        <title>Discovery of the Pendulisporaceae a myxobacterial family with distinct sporulation behavior and unique specialized metabolism.</title>
        <authorList>
            <person name="Garcia R."/>
            <person name="Popoff A."/>
            <person name="Bader C.D."/>
            <person name="Loehr J."/>
            <person name="Walesch S."/>
            <person name="Walt C."/>
            <person name="Boldt J."/>
            <person name="Bunk B."/>
            <person name="Haeckl F.J.F.P.J."/>
            <person name="Gunesch A.P."/>
            <person name="Birkelbach J."/>
            <person name="Nuebel U."/>
            <person name="Pietschmann T."/>
            <person name="Bach T."/>
            <person name="Mueller R."/>
        </authorList>
    </citation>
    <scope>NUCLEOTIDE SEQUENCE [LARGE SCALE GENOMIC DNA]</scope>
    <source>
        <strain evidence="10 11">MSr12523</strain>
    </source>
</reference>
<organism evidence="10 11">
    <name type="scientific">Pendulispora brunnea</name>
    <dbReference type="NCBI Taxonomy" id="2905690"/>
    <lineage>
        <taxon>Bacteria</taxon>
        <taxon>Pseudomonadati</taxon>
        <taxon>Myxococcota</taxon>
        <taxon>Myxococcia</taxon>
        <taxon>Myxococcales</taxon>
        <taxon>Sorangiineae</taxon>
        <taxon>Pendulisporaceae</taxon>
        <taxon>Pendulispora</taxon>
    </lineage>
</organism>
<proteinExistence type="inferred from homology"/>
<dbReference type="PANTHER" id="PTHR43671:SF13">
    <property type="entry name" value="SERINE_THREONINE-PROTEIN KINASE NEK2"/>
    <property type="match status" value="1"/>
</dbReference>
<dbReference type="InterPro" id="IPR000719">
    <property type="entry name" value="Prot_kinase_dom"/>
</dbReference>
<evidence type="ECO:0000256" key="6">
    <source>
        <dbReference type="ARBA" id="ARBA00022840"/>
    </source>
</evidence>
<evidence type="ECO:0000256" key="5">
    <source>
        <dbReference type="ARBA" id="ARBA00022777"/>
    </source>
</evidence>
<evidence type="ECO:0000313" key="10">
    <source>
        <dbReference type="EMBL" id="WXA99204.1"/>
    </source>
</evidence>
<dbReference type="GO" id="GO:0016301">
    <property type="term" value="F:kinase activity"/>
    <property type="evidence" value="ECO:0007669"/>
    <property type="project" value="UniProtKB-KW"/>
</dbReference>
<keyword evidence="3" id="KW-0808">Transferase</keyword>
<dbReference type="InterPro" id="IPR011009">
    <property type="entry name" value="Kinase-like_dom_sf"/>
</dbReference>
<evidence type="ECO:0000256" key="1">
    <source>
        <dbReference type="ARBA" id="ARBA00010886"/>
    </source>
</evidence>
<keyword evidence="5 10" id="KW-0418">Kinase</keyword>
<dbReference type="Gene3D" id="1.10.510.10">
    <property type="entry name" value="Transferase(Phosphotransferase) domain 1"/>
    <property type="match status" value="1"/>
</dbReference>
<dbReference type="InterPro" id="IPR008271">
    <property type="entry name" value="Ser/Thr_kinase_AS"/>
</dbReference>
<keyword evidence="4 7" id="KW-0547">Nucleotide-binding</keyword>
<keyword evidence="11" id="KW-1185">Reference proteome</keyword>
<evidence type="ECO:0000259" key="9">
    <source>
        <dbReference type="PROSITE" id="PS50011"/>
    </source>
</evidence>
<dbReference type="InterPro" id="IPR050660">
    <property type="entry name" value="NEK_Ser/Thr_kinase"/>
</dbReference>
<sequence>MSQRNAPPVPPQKPANPAPSESKQGVGAEPEAAAPVPPRRAGFQRPNTPTTPFSPQNPLHQALMTGAIAQNAPVAPGPRPAAGMPAEAPRPVQQTVTPSSSGAYITTPMPPASPNAPSPPAAPQASAAYAPAAPVTPVTPVTPGWGNPRESGVKPEWGAPEQGPSPFMQQQGPGGVAYAAPPAPIPAPAAGIGVHAHAPQQFRAAHAHVVRGRAYAFVLDANGNPIEIGSGRFGKVYLGEERWLDSKTDFRRQVVIKVLQKGVSDEDLMRFQLEKELLERVQGHPSIVELFASGEGEDPEFLPASIRDKVESEFVILEKLQMSLEERLKGSRSKGEQDDLLACSMNERVFRVLDYMIPIASAVEFAHLVKNISHRDIKPANILIGLPDPNLRGSTLEVRLADFNVAKVQDEELNIGMTRMKSVPGTLFFQSPEQETNVIELLVNVTTGSPEVEYFEDFYIQIAKNDTFSLFNRAEQYPILYADRAKKKILLARPWREPSESNVRAKIQKSVGRPADIYSLGALFYYLISGAYANPKTLYDNFHKFIEYERPDENNTIEAYLAHEYSVINSMRAPKSGEGTDVAPADRFFSYKHYLDGNGELIENNVMRIIAKCMIRNKPDSYCQAHDLDTRGISDLVQELIDLYTVFGVHPMARPQNLARMARASGGRGALLRSLDRFGNRLRWMWLSLLAAFRSKKK</sequence>
<evidence type="ECO:0000313" key="11">
    <source>
        <dbReference type="Proteomes" id="UP001379533"/>
    </source>
</evidence>
<feature type="compositionally biased region" description="Low complexity" evidence="8">
    <location>
        <begin position="80"/>
        <end position="91"/>
    </location>
</feature>
<dbReference type="EMBL" id="CP089982">
    <property type="protein sequence ID" value="WXA99204.1"/>
    <property type="molecule type" value="Genomic_DNA"/>
</dbReference>
<evidence type="ECO:0000256" key="3">
    <source>
        <dbReference type="ARBA" id="ARBA00022679"/>
    </source>
</evidence>
<dbReference type="Gene3D" id="3.30.200.20">
    <property type="entry name" value="Phosphorylase Kinase, domain 1"/>
    <property type="match status" value="1"/>
</dbReference>
<feature type="compositionally biased region" description="Polar residues" evidence="8">
    <location>
        <begin position="92"/>
        <end position="104"/>
    </location>
</feature>
<dbReference type="SUPFAM" id="SSF56112">
    <property type="entry name" value="Protein kinase-like (PK-like)"/>
    <property type="match status" value="1"/>
</dbReference>